<organism evidence="1">
    <name type="scientific">bioreactor metagenome</name>
    <dbReference type="NCBI Taxonomy" id="1076179"/>
    <lineage>
        <taxon>unclassified sequences</taxon>
        <taxon>metagenomes</taxon>
        <taxon>ecological metagenomes</taxon>
    </lineage>
</organism>
<comment type="caution">
    <text evidence="1">The sequence shown here is derived from an EMBL/GenBank/DDBJ whole genome shotgun (WGS) entry which is preliminary data.</text>
</comment>
<evidence type="ECO:0000313" key="1">
    <source>
        <dbReference type="EMBL" id="MPM72359.1"/>
    </source>
</evidence>
<proteinExistence type="predicted"/>
<sequence>MSFPRQKARFLVDLLNSSASITSLKNTGVKSLLGTSIPTAAFPGIGASILTPEEAKFRAISSDRFTILLTLTPTLG</sequence>
<protein>
    <submittedName>
        <fullName evidence="1">Uncharacterized protein</fullName>
    </submittedName>
</protein>
<accession>A0A645C401</accession>
<name>A0A645C401_9ZZZZ</name>
<dbReference type="EMBL" id="VSSQ01024697">
    <property type="protein sequence ID" value="MPM72359.1"/>
    <property type="molecule type" value="Genomic_DNA"/>
</dbReference>
<dbReference type="AlphaFoldDB" id="A0A645C401"/>
<reference evidence="1" key="1">
    <citation type="submission" date="2019-08" db="EMBL/GenBank/DDBJ databases">
        <authorList>
            <person name="Kucharzyk K."/>
            <person name="Murdoch R.W."/>
            <person name="Higgins S."/>
            <person name="Loffler F."/>
        </authorList>
    </citation>
    <scope>NUCLEOTIDE SEQUENCE</scope>
</reference>
<gene>
    <name evidence="1" type="ORF">SDC9_119332</name>
</gene>